<reference evidence="2" key="1">
    <citation type="submission" date="2017-07" db="EMBL/GenBank/DDBJ databases">
        <title>Taro Niue Genome Assembly and Annotation.</title>
        <authorList>
            <person name="Atibalentja N."/>
            <person name="Keating K."/>
            <person name="Fields C.J."/>
        </authorList>
    </citation>
    <scope>NUCLEOTIDE SEQUENCE</scope>
    <source>
        <strain evidence="2">Niue_2</strain>
        <tissue evidence="2">Leaf</tissue>
    </source>
</reference>
<sequence length="355" mass="39531">MASSIISGSLGGYSAEFLSAEQQERFTFVKTKVCGNKAVDVANLEKNGMHSVVAAMSRMQWMGLSTFSEGEQGRFVEDAPIHGEQDIEKEAASQGALSEDAPMNEEQFEAPIEIGEQAEKGSPSRKTSHKKQKKSLKKMHLKAILKRLNNQGGVLDSVHSAVNTVIERQASLSNDIFQSNVTLKWFDKELSSMKLMLSEGHQGKSVLILWSGHQGLQFKFPKGHQGQVLKFSPLKSCSLSSIILYCTYSSNHLLATLFKICFLSPTSFLSTCLISCFFHYYFSSTILSSSVSTRILFSWTFLFWSFHIRTFCSSYRRPGGIQGVVPFGCEGRPGEVSRVWLFPSGVKEDQLCWVL</sequence>
<evidence type="ECO:0000313" key="2">
    <source>
        <dbReference type="EMBL" id="MQM05340.1"/>
    </source>
</evidence>
<dbReference type="Proteomes" id="UP000652761">
    <property type="component" value="Unassembled WGS sequence"/>
</dbReference>
<feature type="region of interest" description="Disordered" evidence="1">
    <location>
        <begin position="115"/>
        <end position="136"/>
    </location>
</feature>
<protein>
    <submittedName>
        <fullName evidence="2">Uncharacterized protein</fullName>
    </submittedName>
</protein>
<name>A0A843WRU3_COLES</name>
<organism evidence="2 3">
    <name type="scientific">Colocasia esculenta</name>
    <name type="common">Wild taro</name>
    <name type="synonym">Arum esculentum</name>
    <dbReference type="NCBI Taxonomy" id="4460"/>
    <lineage>
        <taxon>Eukaryota</taxon>
        <taxon>Viridiplantae</taxon>
        <taxon>Streptophyta</taxon>
        <taxon>Embryophyta</taxon>
        <taxon>Tracheophyta</taxon>
        <taxon>Spermatophyta</taxon>
        <taxon>Magnoliopsida</taxon>
        <taxon>Liliopsida</taxon>
        <taxon>Araceae</taxon>
        <taxon>Aroideae</taxon>
        <taxon>Colocasieae</taxon>
        <taxon>Colocasia</taxon>
    </lineage>
</organism>
<comment type="caution">
    <text evidence="2">The sequence shown here is derived from an EMBL/GenBank/DDBJ whole genome shotgun (WGS) entry which is preliminary data.</text>
</comment>
<proteinExistence type="predicted"/>
<feature type="compositionally biased region" description="Basic residues" evidence="1">
    <location>
        <begin position="126"/>
        <end position="136"/>
    </location>
</feature>
<keyword evidence="3" id="KW-1185">Reference proteome</keyword>
<gene>
    <name evidence="2" type="ORF">Taro_038148</name>
</gene>
<dbReference type="AlphaFoldDB" id="A0A843WRU3"/>
<evidence type="ECO:0000313" key="3">
    <source>
        <dbReference type="Proteomes" id="UP000652761"/>
    </source>
</evidence>
<evidence type="ECO:0000256" key="1">
    <source>
        <dbReference type="SAM" id="MobiDB-lite"/>
    </source>
</evidence>
<dbReference type="EMBL" id="NMUH01003395">
    <property type="protein sequence ID" value="MQM05340.1"/>
    <property type="molecule type" value="Genomic_DNA"/>
</dbReference>
<accession>A0A843WRU3</accession>